<organism evidence="1 2">
    <name type="scientific">Promicromonospora aerolata</name>
    <dbReference type="NCBI Taxonomy" id="195749"/>
    <lineage>
        <taxon>Bacteria</taxon>
        <taxon>Bacillati</taxon>
        <taxon>Actinomycetota</taxon>
        <taxon>Actinomycetes</taxon>
        <taxon>Micrococcales</taxon>
        <taxon>Promicromonosporaceae</taxon>
        <taxon>Promicromonospora</taxon>
    </lineage>
</organism>
<dbReference type="PANTHER" id="PTHR43611:SF3">
    <property type="entry name" value="FLAVIN MONONUCLEOTIDE HYDROLASE 1, CHLOROPLATIC"/>
    <property type="match status" value="1"/>
</dbReference>
<reference evidence="2" key="1">
    <citation type="journal article" date="2019" name="Int. J. Syst. Evol. Microbiol.">
        <title>The Global Catalogue of Microorganisms (GCM) 10K type strain sequencing project: providing services to taxonomists for standard genome sequencing and annotation.</title>
        <authorList>
            <consortium name="The Broad Institute Genomics Platform"/>
            <consortium name="The Broad Institute Genome Sequencing Center for Infectious Disease"/>
            <person name="Wu L."/>
            <person name="Ma J."/>
        </authorList>
    </citation>
    <scope>NUCLEOTIDE SEQUENCE [LARGE SCALE GENOMIC DNA]</scope>
    <source>
        <strain evidence="2">CCM 7043</strain>
    </source>
</reference>
<dbReference type="Gene3D" id="1.10.150.240">
    <property type="entry name" value="Putative phosphatase, domain 2"/>
    <property type="match status" value="1"/>
</dbReference>
<proteinExistence type="predicted"/>
<protein>
    <submittedName>
        <fullName evidence="1">HAD family hydrolase</fullName>
    </submittedName>
</protein>
<dbReference type="InterPro" id="IPR036412">
    <property type="entry name" value="HAD-like_sf"/>
</dbReference>
<name>A0ABW4V373_9MICO</name>
<sequence>MPVGVLWCDFGGVLTPPVQEAAARVSAASGVPWPELYAAAEQVAAELGLHSLGPLELRVLTQREWADRLTARLVTVPAVDLGRWDEYWYADRILDRTLAEELRRIAGQGVRVGLLTNSVAEWERHRTRMLGDVDVFTATVRSHEIGLAKPDPELFRHADAVLPAPAGTRALLIDDQADNCAAAERNGWLAIRHRSTAATVARLRQVVPSTRPLP</sequence>
<dbReference type="Pfam" id="PF00702">
    <property type="entry name" value="Hydrolase"/>
    <property type="match status" value="1"/>
</dbReference>
<dbReference type="Gene3D" id="3.40.50.1000">
    <property type="entry name" value="HAD superfamily/HAD-like"/>
    <property type="match status" value="1"/>
</dbReference>
<dbReference type="PANTHER" id="PTHR43611">
    <property type="entry name" value="ALPHA-D-GLUCOSE 1-PHOSPHATE PHOSPHATASE"/>
    <property type="match status" value="1"/>
</dbReference>
<dbReference type="GO" id="GO:0016787">
    <property type="term" value="F:hydrolase activity"/>
    <property type="evidence" value="ECO:0007669"/>
    <property type="project" value="UniProtKB-KW"/>
</dbReference>
<dbReference type="SUPFAM" id="SSF56784">
    <property type="entry name" value="HAD-like"/>
    <property type="match status" value="1"/>
</dbReference>
<keyword evidence="2" id="KW-1185">Reference proteome</keyword>
<dbReference type="EMBL" id="JBHUHF010000001">
    <property type="protein sequence ID" value="MFD2025246.1"/>
    <property type="molecule type" value="Genomic_DNA"/>
</dbReference>
<evidence type="ECO:0000313" key="1">
    <source>
        <dbReference type="EMBL" id="MFD2025246.1"/>
    </source>
</evidence>
<comment type="caution">
    <text evidence="1">The sequence shown here is derived from an EMBL/GenBank/DDBJ whole genome shotgun (WGS) entry which is preliminary data.</text>
</comment>
<accession>A0ABW4V373</accession>
<dbReference type="RefSeq" id="WP_377197152.1">
    <property type="nucleotide sequence ID" value="NZ_JBHUHF010000001.1"/>
</dbReference>
<dbReference type="Proteomes" id="UP001597338">
    <property type="component" value="Unassembled WGS sequence"/>
</dbReference>
<gene>
    <name evidence="1" type="ORF">ACFSL2_06960</name>
</gene>
<evidence type="ECO:0000313" key="2">
    <source>
        <dbReference type="Proteomes" id="UP001597338"/>
    </source>
</evidence>
<dbReference type="InterPro" id="IPR023198">
    <property type="entry name" value="PGP-like_dom2"/>
</dbReference>
<keyword evidence="1" id="KW-0378">Hydrolase</keyword>
<dbReference type="InterPro" id="IPR023214">
    <property type="entry name" value="HAD_sf"/>
</dbReference>